<reference evidence="2" key="1">
    <citation type="submission" date="2020-09" db="EMBL/GenBank/DDBJ databases">
        <title>Genome-Enabled Discovery of Anthraquinone Biosynthesis in Senna tora.</title>
        <authorList>
            <person name="Kang S.-H."/>
            <person name="Pandey R.P."/>
            <person name="Lee C.-M."/>
            <person name="Sim J.-S."/>
            <person name="Jeong J.-T."/>
            <person name="Choi B.-S."/>
            <person name="Jung M."/>
            <person name="Ginzburg D."/>
            <person name="Zhao K."/>
            <person name="Won S.Y."/>
            <person name="Oh T.-J."/>
            <person name="Yu Y."/>
            <person name="Kim N.-H."/>
            <person name="Lee O.R."/>
            <person name="Lee T.-H."/>
            <person name="Bashyal P."/>
            <person name="Kim T.-S."/>
            <person name="Lee W.-H."/>
            <person name="Kawkins C."/>
            <person name="Kim C.-K."/>
            <person name="Kim J.S."/>
            <person name="Ahn B.O."/>
            <person name="Rhee S.Y."/>
            <person name="Sohng J.K."/>
        </authorList>
    </citation>
    <scope>NUCLEOTIDE SEQUENCE</scope>
    <source>
        <tissue evidence="2">Leaf</tissue>
    </source>
</reference>
<accession>A0A834X1T3</accession>
<comment type="caution">
    <text evidence="2">The sequence shown here is derived from an EMBL/GenBank/DDBJ whole genome shotgun (WGS) entry which is preliminary data.</text>
</comment>
<evidence type="ECO:0000313" key="3">
    <source>
        <dbReference type="Proteomes" id="UP000634136"/>
    </source>
</evidence>
<proteinExistence type="predicted"/>
<sequence length="34" mass="3523">MNAPPAPCPNLPSSFAGDSSPAPSPIHRRPALLR</sequence>
<evidence type="ECO:0000256" key="1">
    <source>
        <dbReference type="SAM" id="MobiDB-lite"/>
    </source>
</evidence>
<feature type="region of interest" description="Disordered" evidence="1">
    <location>
        <begin position="1"/>
        <end position="34"/>
    </location>
</feature>
<keyword evidence="3" id="KW-1185">Reference proteome</keyword>
<dbReference type="Proteomes" id="UP000634136">
    <property type="component" value="Unassembled WGS sequence"/>
</dbReference>
<dbReference type="EMBL" id="JAAIUW010000004">
    <property type="protein sequence ID" value="KAF7836065.1"/>
    <property type="molecule type" value="Genomic_DNA"/>
</dbReference>
<feature type="compositionally biased region" description="Pro residues" evidence="1">
    <location>
        <begin position="1"/>
        <end position="10"/>
    </location>
</feature>
<organism evidence="2 3">
    <name type="scientific">Senna tora</name>
    <dbReference type="NCBI Taxonomy" id="362788"/>
    <lineage>
        <taxon>Eukaryota</taxon>
        <taxon>Viridiplantae</taxon>
        <taxon>Streptophyta</taxon>
        <taxon>Embryophyta</taxon>
        <taxon>Tracheophyta</taxon>
        <taxon>Spermatophyta</taxon>
        <taxon>Magnoliopsida</taxon>
        <taxon>eudicotyledons</taxon>
        <taxon>Gunneridae</taxon>
        <taxon>Pentapetalae</taxon>
        <taxon>rosids</taxon>
        <taxon>fabids</taxon>
        <taxon>Fabales</taxon>
        <taxon>Fabaceae</taxon>
        <taxon>Caesalpinioideae</taxon>
        <taxon>Cassia clade</taxon>
        <taxon>Senna</taxon>
    </lineage>
</organism>
<name>A0A834X1T3_9FABA</name>
<protein>
    <submittedName>
        <fullName evidence="2">Uncharacterized protein</fullName>
    </submittedName>
</protein>
<dbReference type="AlphaFoldDB" id="A0A834X1T3"/>
<gene>
    <name evidence="2" type="ORF">G2W53_010924</name>
</gene>
<evidence type="ECO:0000313" key="2">
    <source>
        <dbReference type="EMBL" id="KAF7836065.1"/>
    </source>
</evidence>